<comment type="caution">
    <text evidence="3">The sequence shown here is derived from an EMBL/GenBank/DDBJ whole genome shotgun (WGS) entry which is preliminary data.</text>
</comment>
<feature type="transmembrane region" description="Helical" evidence="1">
    <location>
        <begin position="304"/>
        <end position="327"/>
    </location>
</feature>
<dbReference type="InterPro" id="IPR044049">
    <property type="entry name" value="EccD_transm"/>
</dbReference>
<feature type="transmembrane region" description="Helical" evidence="1">
    <location>
        <begin position="141"/>
        <end position="160"/>
    </location>
</feature>
<feature type="transmembrane region" description="Helical" evidence="1">
    <location>
        <begin position="115"/>
        <end position="135"/>
    </location>
</feature>
<evidence type="ECO:0000256" key="1">
    <source>
        <dbReference type="SAM" id="Phobius"/>
    </source>
</evidence>
<keyword evidence="1" id="KW-0812">Transmembrane</keyword>
<keyword evidence="1" id="KW-1133">Transmembrane helix</keyword>
<evidence type="ECO:0000259" key="2">
    <source>
        <dbReference type="Pfam" id="PF19053"/>
    </source>
</evidence>
<feature type="transmembrane region" description="Helical" evidence="1">
    <location>
        <begin position="359"/>
        <end position="378"/>
    </location>
</feature>
<feature type="transmembrane region" description="Helical" evidence="1">
    <location>
        <begin position="334"/>
        <end position="353"/>
    </location>
</feature>
<dbReference type="Proteomes" id="UP001597053">
    <property type="component" value="Unassembled WGS sequence"/>
</dbReference>
<gene>
    <name evidence="3" type="ORF">ACFQZ8_06630</name>
</gene>
<feature type="transmembrane region" description="Helical" evidence="1">
    <location>
        <begin position="172"/>
        <end position="193"/>
    </location>
</feature>
<protein>
    <submittedName>
        <fullName evidence="3">EsaB/YukD family protein</fullName>
    </submittedName>
</protein>
<proteinExistence type="predicted"/>
<organism evidence="3 4">
    <name type="scientific">Micromonospora azadirachtae</name>
    <dbReference type="NCBI Taxonomy" id="1970735"/>
    <lineage>
        <taxon>Bacteria</taxon>
        <taxon>Bacillati</taxon>
        <taxon>Actinomycetota</taxon>
        <taxon>Actinomycetes</taxon>
        <taxon>Micromonosporales</taxon>
        <taxon>Micromonosporaceae</taxon>
        <taxon>Micromonospora</taxon>
    </lineage>
</organism>
<evidence type="ECO:0000313" key="3">
    <source>
        <dbReference type="EMBL" id="MFD0783587.1"/>
    </source>
</evidence>
<feature type="domain" description="EccD-like transmembrane" evidence="2">
    <location>
        <begin position="118"/>
        <end position="403"/>
    </location>
</feature>
<keyword evidence="4" id="KW-1185">Reference proteome</keyword>
<dbReference type="Pfam" id="PF08817">
    <property type="entry name" value="YukD"/>
    <property type="match status" value="1"/>
</dbReference>
<reference evidence="4" key="1">
    <citation type="journal article" date="2019" name="Int. J. Syst. Evol. Microbiol.">
        <title>The Global Catalogue of Microorganisms (GCM) 10K type strain sequencing project: providing services to taxonomists for standard genome sequencing and annotation.</title>
        <authorList>
            <consortium name="The Broad Institute Genomics Platform"/>
            <consortium name="The Broad Institute Genome Sequencing Center for Infectious Disease"/>
            <person name="Wu L."/>
            <person name="Ma J."/>
        </authorList>
    </citation>
    <scope>NUCLEOTIDE SEQUENCE [LARGE SCALE GENOMIC DNA]</scope>
    <source>
        <strain evidence="4">JCM 32148</strain>
    </source>
</reference>
<feature type="transmembrane region" description="Helical" evidence="1">
    <location>
        <begin position="213"/>
        <end position="246"/>
    </location>
</feature>
<feature type="transmembrane region" description="Helical" evidence="1">
    <location>
        <begin position="427"/>
        <end position="449"/>
    </location>
</feature>
<dbReference type="InterPro" id="IPR024962">
    <property type="entry name" value="YukD-like"/>
</dbReference>
<dbReference type="EMBL" id="JBHTHM010000179">
    <property type="protein sequence ID" value="MFD0783587.1"/>
    <property type="molecule type" value="Genomic_DNA"/>
</dbReference>
<dbReference type="Pfam" id="PF19053">
    <property type="entry name" value="EccD"/>
    <property type="match status" value="1"/>
</dbReference>
<sequence length="454" mass="47527">MTDARCRVTVVGEQSRVDVAIPAHAPIAEYNEMLARLCGQTGDEALPPVWSLAPIGAAAFPLSSSLAGEEIEDGAVLYLRDILSDEDKEPVVRSVWEVVASHAEESRGDRWDVRVASRLAVVIGAFWMVIALAYLGVTGQHIHAVGITSAVVGLCLAGLARLLRRHRRVLPGVWRVALGLGVVPCAVLTAVLAPGPIRTDVTHLLYGEFGLWFGLIVALVCVPGVLLGALTFLATCAMVPTTLLVGLHASTTDVAATVVVFGTLLLAVAPRAAGQLVAASWLSISSPTAEPNADPERLSGHVRLAHRALVLIVGLTAVAVGVALVALTRNFEPFAFAVAVVATIVLFARSATFDLISEALAPILAALAGVFGLMTMLANYGATAVYLMPALLLVGAAGIGFGLPFLLWGSQRRRSDERAASLRGGPILTVAQVVLPALLFGVYGLYTALWSLGR</sequence>
<dbReference type="Gene3D" id="3.10.20.90">
    <property type="entry name" value="Phosphatidylinositol 3-kinase Catalytic Subunit, Chain A, domain 1"/>
    <property type="match status" value="1"/>
</dbReference>
<name>A0ABW2ZY71_9ACTN</name>
<feature type="transmembrane region" description="Helical" evidence="1">
    <location>
        <begin position="385"/>
        <end position="407"/>
    </location>
</feature>
<keyword evidence="1" id="KW-0472">Membrane</keyword>
<evidence type="ECO:0000313" key="4">
    <source>
        <dbReference type="Proteomes" id="UP001597053"/>
    </source>
</evidence>
<accession>A0ABW2ZY71</accession>